<dbReference type="PANTHER" id="PTHR44279">
    <property type="entry name" value="HYDROXYSTEROID (11-BETA) DEHYDROGENASE 1-LIKE B-RELATED"/>
    <property type="match status" value="1"/>
</dbReference>
<feature type="region of interest" description="Disordered" evidence="3">
    <location>
        <begin position="1"/>
        <end position="21"/>
    </location>
</feature>
<evidence type="ECO:0000256" key="1">
    <source>
        <dbReference type="ARBA" id="ARBA00023002"/>
    </source>
</evidence>
<dbReference type="Proteomes" id="UP000095280">
    <property type="component" value="Unplaced"/>
</dbReference>
<organism evidence="4 5">
    <name type="scientific">Macrostomum lignano</name>
    <dbReference type="NCBI Taxonomy" id="282301"/>
    <lineage>
        <taxon>Eukaryota</taxon>
        <taxon>Metazoa</taxon>
        <taxon>Spiralia</taxon>
        <taxon>Lophotrochozoa</taxon>
        <taxon>Platyhelminthes</taxon>
        <taxon>Rhabditophora</taxon>
        <taxon>Macrostomorpha</taxon>
        <taxon>Macrostomida</taxon>
        <taxon>Macrostomidae</taxon>
        <taxon>Macrostomum</taxon>
    </lineage>
</organism>
<evidence type="ECO:0000256" key="3">
    <source>
        <dbReference type="SAM" id="MobiDB-lite"/>
    </source>
</evidence>
<dbReference type="WBParaSite" id="maker-uti_cns_0002865-snap-gene-0.2-mRNA-1">
    <property type="protein sequence ID" value="maker-uti_cns_0002865-snap-gene-0.2-mRNA-1"/>
    <property type="gene ID" value="maker-uti_cns_0002865-snap-gene-0.2"/>
</dbReference>
<reference evidence="5" key="1">
    <citation type="submission" date="2016-11" db="UniProtKB">
        <authorList>
            <consortium name="WormBaseParasite"/>
        </authorList>
    </citation>
    <scope>IDENTIFICATION</scope>
</reference>
<evidence type="ECO:0000256" key="2">
    <source>
        <dbReference type="RuleBase" id="RU000363"/>
    </source>
</evidence>
<evidence type="ECO:0000313" key="4">
    <source>
        <dbReference type="Proteomes" id="UP000095280"/>
    </source>
</evidence>
<dbReference type="InterPro" id="IPR036291">
    <property type="entry name" value="NAD(P)-bd_dom_sf"/>
</dbReference>
<dbReference type="Gene3D" id="3.40.50.720">
    <property type="entry name" value="NAD(P)-binding Rossmann-like Domain"/>
    <property type="match status" value="1"/>
</dbReference>
<dbReference type="SUPFAM" id="SSF51735">
    <property type="entry name" value="NAD(P)-binding Rossmann-fold domains"/>
    <property type="match status" value="1"/>
</dbReference>
<keyword evidence="1" id="KW-0560">Oxidoreductase</keyword>
<dbReference type="PROSITE" id="PS00061">
    <property type="entry name" value="ADH_SHORT"/>
    <property type="match status" value="1"/>
</dbReference>
<dbReference type="PRINTS" id="PR00081">
    <property type="entry name" value="GDHRDH"/>
</dbReference>
<dbReference type="PANTHER" id="PTHR44279:SF2">
    <property type="entry name" value="HYDROXYSTEROID (11-BETA) DEHYDROGENASE 1-LIKE B-RELATED"/>
    <property type="match status" value="1"/>
</dbReference>
<dbReference type="InterPro" id="IPR051253">
    <property type="entry name" value="11-beta-HSD"/>
</dbReference>
<dbReference type="InterPro" id="IPR020904">
    <property type="entry name" value="Sc_DH/Rdtase_CS"/>
</dbReference>
<dbReference type="GO" id="GO:0016491">
    <property type="term" value="F:oxidoreductase activity"/>
    <property type="evidence" value="ECO:0007669"/>
    <property type="project" value="UniProtKB-KW"/>
</dbReference>
<dbReference type="InterPro" id="IPR002347">
    <property type="entry name" value="SDR_fam"/>
</dbReference>
<sequence length="439" mass="47218">STGPTDGSARCQTGSGVLPERRRALLSLPTANRVAEGAQKTELNCRDRTPRLAEGSLSQSLSQTAKVTKVPRRLDRRCHQRFAADRRRRPSSNFGLAFLHGRHAATVSRCRERQATAAAANLVESLSSTIEANADVMGLIKKAIVGAVISIAVYQVLHHVLYDAYAMWRYAPNRENTSGKRVLITGSSKGVGRALAQLYCELGAHVIVHSRSLKSLEEVQAECRKLGAGSVYVVTGDMSVVGQADKVVNWAAKAMGGLDIVIVNHVSTYVFETLHSVVSRLRSGELQKSMQVDLFSYAETALAAIPILERTSGSLVLVSSVAGRMPVPYFFQYASAKASLEGFSKSLRQELAINGSNVHCGVAILGAIDTQSAHDLLPKVFSGPIDYAPVRQTAVGIASVPVGRINQLVTPPALKAALLLASLMPEKTEEQIWQGAKRL</sequence>
<comment type="similarity">
    <text evidence="2">Belongs to the short-chain dehydrogenases/reductases (SDR) family.</text>
</comment>
<feature type="compositionally biased region" description="Polar residues" evidence="3">
    <location>
        <begin position="1"/>
        <end position="15"/>
    </location>
</feature>
<evidence type="ECO:0000313" key="5">
    <source>
        <dbReference type="WBParaSite" id="maker-uti_cns_0002865-snap-gene-0.2-mRNA-1"/>
    </source>
</evidence>
<dbReference type="AlphaFoldDB" id="A0A1I8GRE3"/>
<protein>
    <submittedName>
        <fullName evidence="5">Dehydrogenase/reductase SDR family member 7B</fullName>
    </submittedName>
</protein>
<dbReference type="PRINTS" id="PR00080">
    <property type="entry name" value="SDRFAMILY"/>
</dbReference>
<accession>A0A1I8GRE3</accession>
<dbReference type="Pfam" id="PF00106">
    <property type="entry name" value="adh_short"/>
    <property type="match status" value="1"/>
</dbReference>
<keyword evidence="4" id="KW-1185">Reference proteome</keyword>
<name>A0A1I8GRE3_9PLAT</name>
<proteinExistence type="inferred from homology"/>